<keyword evidence="1" id="KW-0808">Transferase</keyword>
<reference evidence="1" key="1">
    <citation type="submission" date="2019-04" db="EMBL/GenBank/DDBJ databases">
        <title>Microbes associate with the intestines of laboratory mice.</title>
        <authorList>
            <person name="Navarre W."/>
            <person name="Wong E."/>
            <person name="Huang K."/>
            <person name="Tropini C."/>
            <person name="Ng K."/>
            <person name="Yu B."/>
        </authorList>
    </citation>
    <scope>NUCLEOTIDE SEQUENCE</scope>
    <source>
        <strain evidence="1">NM01_1-7b</strain>
    </source>
</reference>
<evidence type="ECO:0000313" key="2">
    <source>
        <dbReference type="Proteomes" id="UP000304953"/>
    </source>
</evidence>
<dbReference type="Proteomes" id="UP000304953">
    <property type="component" value="Unassembled WGS sequence"/>
</dbReference>
<keyword evidence="2" id="KW-1185">Reference proteome</keyword>
<protein>
    <submittedName>
        <fullName evidence="1">HAMP domain-containing histidine kinase</fullName>
    </submittedName>
</protein>
<keyword evidence="1" id="KW-0418">Kinase</keyword>
<gene>
    <name evidence="1" type="ORF">E5329_11990</name>
</gene>
<proteinExistence type="predicted"/>
<organism evidence="1 2">
    <name type="scientific">Petralouisia muris</name>
    <dbReference type="NCBI Taxonomy" id="3032872"/>
    <lineage>
        <taxon>Bacteria</taxon>
        <taxon>Bacillati</taxon>
        <taxon>Bacillota</taxon>
        <taxon>Clostridia</taxon>
        <taxon>Lachnospirales</taxon>
        <taxon>Lachnospiraceae</taxon>
        <taxon>Petralouisia</taxon>
    </lineage>
</organism>
<evidence type="ECO:0000313" key="1">
    <source>
        <dbReference type="EMBL" id="TGY96052.1"/>
    </source>
</evidence>
<name>A0AC61RVZ3_9FIRM</name>
<comment type="caution">
    <text evidence="1">The sequence shown here is derived from an EMBL/GenBank/DDBJ whole genome shotgun (WGS) entry which is preliminary data.</text>
</comment>
<accession>A0AC61RVZ3</accession>
<sequence length="346" mass="39901">MLRASLACIILLVVCLFLGKTILGSYIWYGNEGLYPFIHWISDNQGIFVFLSFLAGVLAIGVFYWVKLLNYFQEVLEAMEKLNGEGALIQLRPDLREVEQYMNDIQLQNRQNEQRAREAEQRKSDLIVYLAHDLKTPLTSVIGYLTLLRDERQISPELQEKYLSVSLKKAERLEDLINEFFEITRFNLTHLELEQSTVSLNMMLEQTAYEFQPVFAKKQLTCELKMEPEPLKITCDPEKLQRVFDNLLRNAVLYSYENTAVIIRTKREESDVCIQVENQGTAIPSEKLERIFEQFYRLDSARQSKNGGAGLGLAIAREIVRLHGGSIQAKSCQERTVFTVRLPICS</sequence>
<dbReference type="EMBL" id="SRYA01000021">
    <property type="protein sequence ID" value="TGY96052.1"/>
    <property type="molecule type" value="Genomic_DNA"/>
</dbReference>